<feature type="domain" description="Beta-ketoacyl-[acyl-carrier-protein] synthase III C-terminal" evidence="3">
    <location>
        <begin position="228"/>
        <end position="316"/>
    </location>
</feature>
<dbReference type="PANTHER" id="PTHR34069:SF2">
    <property type="entry name" value="BETA-KETOACYL-[ACYL-CARRIER-PROTEIN] SYNTHASE III"/>
    <property type="match status" value="1"/>
</dbReference>
<dbReference type="Pfam" id="PF08541">
    <property type="entry name" value="ACP_syn_III_C"/>
    <property type="match status" value="1"/>
</dbReference>
<evidence type="ECO:0000259" key="3">
    <source>
        <dbReference type="Pfam" id="PF08541"/>
    </source>
</evidence>
<evidence type="ECO:0000259" key="4">
    <source>
        <dbReference type="Pfam" id="PF08545"/>
    </source>
</evidence>
<dbReference type="InterPro" id="IPR016039">
    <property type="entry name" value="Thiolase-like"/>
</dbReference>
<sequence length="317" mass="34160">MFGIVELGLCVPPARMSASSISAASGVPIEFFTDKMQLASKPVAQGRRCVELALEAIDDLRARHPFASDSIDLLVYASTGLTDHALWSPAGKIQAAIGAKGAFCFELSNGCNSLNAALHVIKGLMLATSSYRRALLICADTLSSYVDHTDPGSKSLFNFADAASALLCDRYAPSLHVLSSAFATDGTYVDLYKLPRGASTIVTEPCTAEVSLHDQYLHYITRLVGQVLDEANLRARDIDYLFMNQGDQRVLREVLARFGLSESQSYLSFRDYGHLGSTDTALALADGLRTKRLRPGQRVVVVSSGVGFSWGASLIQV</sequence>
<keyword evidence="1" id="KW-0808">Transferase</keyword>
<evidence type="ECO:0000256" key="2">
    <source>
        <dbReference type="ARBA" id="ARBA00023315"/>
    </source>
</evidence>
<keyword evidence="6" id="KW-1185">Reference proteome</keyword>
<dbReference type="Pfam" id="PF08545">
    <property type="entry name" value="ACP_syn_III"/>
    <property type="match status" value="1"/>
</dbReference>
<dbReference type="RefSeq" id="WP_272093655.1">
    <property type="nucleotide sequence ID" value="NZ_JAQNDK010000001.1"/>
</dbReference>
<reference evidence="5 6" key="1">
    <citation type="submission" date="2023-01" db="EMBL/GenBank/DDBJ databases">
        <title>Minimal conservation of predation-associated metabolite biosynthetic gene clusters underscores biosynthetic potential of Myxococcota including descriptions for ten novel species: Archangium lansinium sp. nov., Myxococcus landrumus sp. nov., Nannocystis bai.</title>
        <authorList>
            <person name="Ahearne A."/>
            <person name="Stevens C."/>
            <person name="Dowd S."/>
        </authorList>
    </citation>
    <scope>NUCLEOTIDE SEQUENCE [LARGE SCALE GENOMIC DNA]</scope>
    <source>
        <strain evidence="5 6">WIWO2</strain>
    </source>
</reference>
<dbReference type="SUPFAM" id="SSF53901">
    <property type="entry name" value="Thiolase-like"/>
    <property type="match status" value="1"/>
</dbReference>
<evidence type="ECO:0000313" key="6">
    <source>
        <dbReference type="Proteomes" id="UP001217485"/>
    </source>
</evidence>
<comment type="caution">
    <text evidence="5">The sequence shown here is derived from an EMBL/GenBank/DDBJ whole genome shotgun (WGS) entry which is preliminary data.</text>
</comment>
<proteinExistence type="predicted"/>
<gene>
    <name evidence="5" type="ORF">POL72_03945</name>
</gene>
<accession>A0ABT5BVA2</accession>
<dbReference type="PANTHER" id="PTHR34069">
    <property type="entry name" value="3-OXOACYL-[ACYL-CARRIER-PROTEIN] SYNTHASE 3"/>
    <property type="match status" value="1"/>
</dbReference>
<dbReference type="EMBL" id="JAQNDK010000001">
    <property type="protein sequence ID" value="MDC0676881.1"/>
    <property type="molecule type" value="Genomic_DNA"/>
</dbReference>
<feature type="domain" description="Beta-ketoacyl-[acyl-carrier-protein] synthase III N-terminal" evidence="4">
    <location>
        <begin position="105"/>
        <end position="186"/>
    </location>
</feature>
<keyword evidence="2" id="KW-0012">Acyltransferase</keyword>
<dbReference type="InterPro" id="IPR013751">
    <property type="entry name" value="ACP_syn_III_N"/>
</dbReference>
<evidence type="ECO:0000256" key="1">
    <source>
        <dbReference type="ARBA" id="ARBA00022679"/>
    </source>
</evidence>
<name>A0ABT5BVA2_9BACT</name>
<dbReference type="Proteomes" id="UP001217485">
    <property type="component" value="Unassembled WGS sequence"/>
</dbReference>
<dbReference type="InterPro" id="IPR013747">
    <property type="entry name" value="ACP_syn_III_C"/>
</dbReference>
<organism evidence="5 6">
    <name type="scientific">Sorangium atrum</name>
    <dbReference type="NCBI Taxonomy" id="2995308"/>
    <lineage>
        <taxon>Bacteria</taxon>
        <taxon>Pseudomonadati</taxon>
        <taxon>Myxococcota</taxon>
        <taxon>Polyangia</taxon>
        <taxon>Polyangiales</taxon>
        <taxon>Polyangiaceae</taxon>
        <taxon>Sorangium</taxon>
    </lineage>
</organism>
<dbReference type="Gene3D" id="3.40.47.10">
    <property type="match status" value="1"/>
</dbReference>
<protein>
    <submittedName>
        <fullName evidence="5">3-oxoacyl-[acyl-carrier-protein] synthase III C-terminal domain-containing protein</fullName>
    </submittedName>
</protein>
<evidence type="ECO:0000313" key="5">
    <source>
        <dbReference type="EMBL" id="MDC0676881.1"/>
    </source>
</evidence>